<name>A0A430I0P7_9CORY</name>
<evidence type="ECO:0000313" key="6">
    <source>
        <dbReference type="Proteomes" id="UP000274907"/>
    </source>
</evidence>
<organism evidence="5 6">
    <name type="scientific">Corynebacterium hylobatis</name>
    <dbReference type="NCBI Taxonomy" id="1859290"/>
    <lineage>
        <taxon>Bacteria</taxon>
        <taxon>Bacillati</taxon>
        <taxon>Actinomycetota</taxon>
        <taxon>Actinomycetes</taxon>
        <taxon>Mycobacteriales</taxon>
        <taxon>Corynebacteriaceae</taxon>
        <taxon>Corynebacterium</taxon>
    </lineage>
</organism>
<dbReference type="InterPro" id="IPR011051">
    <property type="entry name" value="RmlC_Cupin_sf"/>
</dbReference>
<feature type="domain" description="HTH araC/xylS-type" evidence="4">
    <location>
        <begin position="217"/>
        <end position="318"/>
    </location>
</feature>
<dbReference type="InterPro" id="IPR018060">
    <property type="entry name" value="HTH_AraC"/>
</dbReference>
<dbReference type="PROSITE" id="PS00041">
    <property type="entry name" value="HTH_ARAC_FAMILY_1"/>
    <property type="match status" value="1"/>
</dbReference>
<comment type="caution">
    <text evidence="5">The sequence shown here is derived from an EMBL/GenBank/DDBJ whole genome shotgun (WGS) entry which is preliminary data.</text>
</comment>
<evidence type="ECO:0000256" key="3">
    <source>
        <dbReference type="ARBA" id="ARBA00023163"/>
    </source>
</evidence>
<evidence type="ECO:0000256" key="1">
    <source>
        <dbReference type="ARBA" id="ARBA00023015"/>
    </source>
</evidence>
<dbReference type="EMBL" id="RXHJ01000003">
    <property type="protein sequence ID" value="RSZ65182.1"/>
    <property type="molecule type" value="Genomic_DNA"/>
</dbReference>
<accession>A0A430I0P7</accession>
<dbReference type="Pfam" id="PF14525">
    <property type="entry name" value="AraC_binding_2"/>
    <property type="match status" value="1"/>
</dbReference>
<dbReference type="OrthoDB" id="9799345at2"/>
<dbReference type="InterPro" id="IPR050204">
    <property type="entry name" value="AraC_XylS_family_regulators"/>
</dbReference>
<dbReference type="Proteomes" id="UP000274907">
    <property type="component" value="Unassembled WGS sequence"/>
</dbReference>
<dbReference type="InterPro" id="IPR018062">
    <property type="entry name" value="HTH_AraC-typ_CS"/>
</dbReference>
<dbReference type="InterPro" id="IPR035418">
    <property type="entry name" value="AraC-bd_2"/>
</dbReference>
<keyword evidence="1" id="KW-0805">Transcription regulation</keyword>
<dbReference type="PROSITE" id="PS01124">
    <property type="entry name" value="HTH_ARAC_FAMILY_2"/>
    <property type="match status" value="1"/>
</dbReference>
<dbReference type="PANTHER" id="PTHR46796">
    <property type="entry name" value="HTH-TYPE TRANSCRIPTIONAL ACTIVATOR RHAS-RELATED"/>
    <property type="match status" value="1"/>
</dbReference>
<dbReference type="PRINTS" id="PR00032">
    <property type="entry name" value="HTHARAC"/>
</dbReference>
<evidence type="ECO:0000259" key="4">
    <source>
        <dbReference type="PROSITE" id="PS01124"/>
    </source>
</evidence>
<evidence type="ECO:0000256" key="2">
    <source>
        <dbReference type="ARBA" id="ARBA00023125"/>
    </source>
</evidence>
<dbReference type="PANTHER" id="PTHR46796:SF6">
    <property type="entry name" value="ARAC SUBFAMILY"/>
    <property type="match status" value="1"/>
</dbReference>
<dbReference type="Gene3D" id="1.10.10.60">
    <property type="entry name" value="Homeodomain-like"/>
    <property type="match status" value="1"/>
</dbReference>
<keyword evidence="3" id="KW-0804">Transcription</keyword>
<dbReference type="InterPro" id="IPR009057">
    <property type="entry name" value="Homeodomain-like_sf"/>
</dbReference>
<evidence type="ECO:0000313" key="5">
    <source>
        <dbReference type="EMBL" id="RSZ65182.1"/>
    </source>
</evidence>
<reference evidence="5 6" key="1">
    <citation type="submission" date="2018-12" db="EMBL/GenBank/DDBJ databases">
        <title>YIM 101343 draft genome.</title>
        <authorList>
            <person name="Chen X."/>
        </authorList>
    </citation>
    <scope>NUCLEOTIDE SEQUENCE [LARGE SCALE GENOMIC DNA]</scope>
    <source>
        <strain evidence="5 6">YIM 101343</strain>
    </source>
</reference>
<sequence length="318" mass="34872">MPTAPRNPAQLLRFTTEGITPEARVQLWEGHNARALIPLDIRTIDAQPMRSRQTNLHLPAIRVADVSGTSQIVERSESFISEHPTGMIAVFFAIEGEAFFFHRGGQLSLRPGQAVVYDADRPFVRGFARGLREVVVTIPRTRFLELGNVRQTPLPLVFDFGPGAGTHEQALARLLRQTLTQVEGPSPALDPALTEQNALSLLGLIIGGQDSARGILASAKDYITRHLTDPDLGPGRIAAAVGLSERQLGRYFGGEGTSTSRYVLAQRVELAQQLLRDPGQGGLSIREIAARCGFASQSHFGRIFRERVGMTPLQWRKQ</sequence>
<dbReference type="Pfam" id="PF12833">
    <property type="entry name" value="HTH_18"/>
    <property type="match status" value="1"/>
</dbReference>
<dbReference type="SMART" id="SM00342">
    <property type="entry name" value="HTH_ARAC"/>
    <property type="match status" value="1"/>
</dbReference>
<dbReference type="GO" id="GO:0003700">
    <property type="term" value="F:DNA-binding transcription factor activity"/>
    <property type="evidence" value="ECO:0007669"/>
    <property type="project" value="InterPro"/>
</dbReference>
<gene>
    <name evidence="5" type="ORF">EAH68_02950</name>
</gene>
<proteinExistence type="predicted"/>
<keyword evidence="6" id="KW-1185">Reference proteome</keyword>
<dbReference type="SUPFAM" id="SSF46689">
    <property type="entry name" value="Homeodomain-like"/>
    <property type="match status" value="1"/>
</dbReference>
<keyword evidence="2" id="KW-0238">DNA-binding</keyword>
<dbReference type="InterPro" id="IPR020449">
    <property type="entry name" value="Tscrpt_reg_AraC-type_HTH"/>
</dbReference>
<dbReference type="AlphaFoldDB" id="A0A430I0P7"/>
<protein>
    <submittedName>
        <fullName evidence="5">AraC family transcriptional regulator</fullName>
    </submittedName>
</protein>
<dbReference type="SUPFAM" id="SSF51182">
    <property type="entry name" value="RmlC-like cupins"/>
    <property type="match status" value="1"/>
</dbReference>
<dbReference type="GO" id="GO:0043565">
    <property type="term" value="F:sequence-specific DNA binding"/>
    <property type="evidence" value="ECO:0007669"/>
    <property type="project" value="InterPro"/>
</dbReference>